<dbReference type="RefSeq" id="WP_123807422.1">
    <property type="nucleotide sequence ID" value="NZ_RKRK01000002.1"/>
</dbReference>
<protein>
    <submittedName>
        <fullName evidence="7">Energy-coupling factor transport system permease protein</fullName>
    </submittedName>
</protein>
<dbReference type="EMBL" id="RKRK01000002">
    <property type="protein sequence ID" value="RPF57898.1"/>
    <property type="molecule type" value="Genomic_DNA"/>
</dbReference>
<feature type="transmembrane region" description="Helical" evidence="6">
    <location>
        <begin position="114"/>
        <end position="134"/>
    </location>
</feature>
<sequence length="263" mass="31094">MIESWINRYSFLQDVNPVTKIISAIIIFFVLLFIHNFDMMVYLTLLMFVYLIIFSGIKLKPLFIVLTIVTVLSMTSSLFMLFYGEGERTLFKFYFIHITWESLTRSSHLFMRSFVVTLYGMAIAFTTRIVMIFYSLMINLKLKPKYAYGFMAAIRMVPIFIDEAIRLRKALKMRYQVIDKKFYNGLNRVNHYLIPLLSQSIRKAHRLAVAMETKGFTNGKRTYYYHPKFSKFDVLYIILTIVIFIIAMVLGDHFPIFNINDVR</sequence>
<name>A0A3N5C6E2_9BACL</name>
<evidence type="ECO:0000313" key="8">
    <source>
        <dbReference type="Proteomes" id="UP000277108"/>
    </source>
</evidence>
<dbReference type="InterPro" id="IPR051611">
    <property type="entry name" value="ECF_transporter_component"/>
</dbReference>
<dbReference type="AlphaFoldDB" id="A0A3N5C6E2"/>
<feature type="transmembrane region" description="Helical" evidence="6">
    <location>
        <begin position="234"/>
        <end position="257"/>
    </location>
</feature>
<feature type="transmembrane region" description="Helical" evidence="6">
    <location>
        <begin position="41"/>
        <end position="57"/>
    </location>
</feature>
<dbReference type="InterPro" id="IPR003339">
    <property type="entry name" value="ABC/ECF_trnsptr_transmembrane"/>
</dbReference>
<feature type="transmembrane region" description="Helical" evidence="6">
    <location>
        <begin position="63"/>
        <end position="83"/>
    </location>
</feature>
<evidence type="ECO:0000256" key="6">
    <source>
        <dbReference type="SAM" id="Phobius"/>
    </source>
</evidence>
<feature type="transmembrane region" description="Helical" evidence="6">
    <location>
        <begin position="17"/>
        <end position="34"/>
    </location>
</feature>
<gene>
    <name evidence="7" type="ORF">EDD62_0534</name>
</gene>
<keyword evidence="3 6" id="KW-0812">Transmembrane</keyword>
<dbReference type="Proteomes" id="UP000277108">
    <property type="component" value="Unassembled WGS sequence"/>
</dbReference>
<comment type="caution">
    <text evidence="7">The sequence shown here is derived from an EMBL/GenBank/DDBJ whole genome shotgun (WGS) entry which is preliminary data.</text>
</comment>
<organism evidence="7 8">
    <name type="scientific">Abyssicoccus albus</name>
    <dbReference type="NCBI Taxonomy" id="1817405"/>
    <lineage>
        <taxon>Bacteria</taxon>
        <taxon>Bacillati</taxon>
        <taxon>Bacillota</taxon>
        <taxon>Bacilli</taxon>
        <taxon>Bacillales</taxon>
        <taxon>Abyssicoccaceae</taxon>
    </lineage>
</organism>
<evidence type="ECO:0000256" key="1">
    <source>
        <dbReference type="ARBA" id="ARBA00004141"/>
    </source>
</evidence>
<evidence type="ECO:0000313" key="7">
    <source>
        <dbReference type="EMBL" id="RPF57898.1"/>
    </source>
</evidence>
<accession>A0A3N5C6E2</accession>
<keyword evidence="5 6" id="KW-0472">Membrane</keyword>
<reference evidence="7 8" key="1">
    <citation type="submission" date="2018-11" db="EMBL/GenBank/DDBJ databases">
        <title>Genomic Encyclopedia of Type Strains, Phase IV (KMG-IV): sequencing the most valuable type-strain genomes for metagenomic binning, comparative biology and taxonomic classification.</title>
        <authorList>
            <person name="Goeker M."/>
        </authorList>
    </citation>
    <scope>NUCLEOTIDE SEQUENCE [LARGE SCALE GENOMIC DNA]</scope>
    <source>
        <strain evidence="7 8">DSM 29158</strain>
    </source>
</reference>
<dbReference type="GO" id="GO:0005886">
    <property type="term" value="C:plasma membrane"/>
    <property type="evidence" value="ECO:0007669"/>
    <property type="project" value="UniProtKB-ARBA"/>
</dbReference>
<evidence type="ECO:0000256" key="2">
    <source>
        <dbReference type="ARBA" id="ARBA00022475"/>
    </source>
</evidence>
<evidence type="ECO:0000256" key="4">
    <source>
        <dbReference type="ARBA" id="ARBA00022989"/>
    </source>
</evidence>
<dbReference type="CDD" id="cd16914">
    <property type="entry name" value="EcfT"/>
    <property type="match status" value="1"/>
</dbReference>
<dbReference type="Pfam" id="PF02361">
    <property type="entry name" value="CbiQ"/>
    <property type="match status" value="1"/>
</dbReference>
<keyword evidence="2" id="KW-1003">Cell membrane</keyword>
<proteinExistence type="predicted"/>
<evidence type="ECO:0000256" key="5">
    <source>
        <dbReference type="ARBA" id="ARBA00023136"/>
    </source>
</evidence>
<dbReference type="OrthoDB" id="92887at2"/>
<keyword evidence="4 6" id="KW-1133">Transmembrane helix</keyword>
<dbReference type="PANTHER" id="PTHR34857:SF2">
    <property type="entry name" value="SLL0384 PROTEIN"/>
    <property type="match status" value="1"/>
</dbReference>
<dbReference type="PANTHER" id="PTHR34857">
    <property type="entry name" value="SLL0384 PROTEIN"/>
    <property type="match status" value="1"/>
</dbReference>
<comment type="subcellular location">
    <subcellularLocation>
        <location evidence="1">Membrane</location>
        <topology evidence="1">Multi-pass membrane protein</topology>
    </subcellularLocation>
</comment>
<evidence type="ECO:0000256" key="3">
    <source>
        <dbReference type="ARBA" id="ARBA00022692"/>
    </source>
</evidence>
<keyword evidence="8" id="KW-1185">Reference proteome</keyword>
<feature type="transmembrane region" description="Helical" evidence="6">
    <location>
        <begin position="146"/>
        <end position="165"/>
    </location>
</feature>